<reference evidence="1 4" key="2">
    <citation type="submission" date="2019-07" db="EMBL/GenBank/DDBJ databases">
        <title>Whole genome shotgun sequence of Staphylococcus arlettae NBRC 109765.</title>
        <authorList>
            <person name="Hosoyama A."/>
            <person name="Uohara A."/>
            <person name="Ohji S."/>
            <person name="Ichikawa N."/>
        </authorList>
    </citation>
    <scope>NUCLEOTIDE SEQUENCE [LARGE SCALE GENOMIC DNA]</scope>
    <source>
        <strain evidence="1 4">NBRC 109765</strain>
    </source>
</reference>
<dbReference type="AlphaFoldDB" id="A0A380CKP8"/>
<evidence type="ECO:0000313" key="2">
    <source>
        <dbReference type="EMBL" id="SUJ23011.1"/>
    </source>
</evidence>
<organism evidence="2 3">
    <name type="scientific">Staphylococcus arlettae</name>
    <dbReference type="NCBI Taxonomy" id="29378"/>
    <lineage>
        <taxon>Bacteria</taxon>
        <taxon>Bacillati</taxon>
        <taxon>Bacillota</taxon>
        <taxon>Bacilli</taxon>
        <taxon>Bacillales</taxon>
        <taxon>Staphylococcaceae</taxon>
        <taxon>Staphylococcus</taxon>
    </lineage>
</organism>
<sequence>MKKYVLIGIVSTLSFLGFRFLVANPSTEFDEFEGVDHEEADEDRSDDQF</sequence>
<dbReference type="Proteomes" id="UP000321598">
    <property type="component" value="Unassembled WGS sequence"/>
</dbReference>
<dbReference type="Proteomes" id="UP000254956">
    <property type="component" value="Unassembled WGS sequence"/>
</dbReference>
<keyword evidence="4" id="KW-1185">Reference proteome</keyword>
<dbReference type="EMBL" id="BKAV01000003">
    <property type="protein sequence ID" value="GEP99554.1"/>
    <property type="molecule type" value="Genomic_DNA"/>
</dbReference>
<evidence type="ECO:0000313" key="3">
    <source>
        <dbReference type="Proteomes" id="UP000254956"/>
    </source>
</evidence>
<evidence type="ECO:0000313" key="4">
    <source>
        <dbReference type="Proteomes" id="UP000321598"/>
    </source>
</evidence>
<gene>
    <name evidence="2" type="ORF">NCTC12413_02058</name>
    <name evidence="1" type="ORF">SAR03_05920</name>
</gene>
<evidence type="ECO:0000313" key="1">
    <source>
        <dbReference type="EMBL" id="GEP99554.1"/>
    </source>
</evidence>
<protein>
    <submittedName>
        <fullName evidence="2">Uncharacterized protein</fullName>
    </submittedName>
</protein>
<accession>A0A380CKP8</accession>
<proteinExistence type="predicted"/>
<dbReference type="RefSeq" id="WP_172606423.1">
    <property type="nucleotide sequence ID" value="NZ_BKAV01000003.1"/>
</dbReference>
<dbReference type="EMBL" id="UGZE01000001">
    <property type="protein sequence ID" value="SUJ23011.1"/>
    <property type="molecule type" value="Genomic_DNA"/>
</dbReference>
<reference evidence="2 3" key="1">
    <citation type="submission" date="2018-06" db="EMBL/GenBank/DDBJ databases">
        <authorList>
            <consortium name="Pathogen Informatics"/>
            <person name="Doyle S."/>
        </authorList>
    </citation>
    <scope>NUCLEOTIDE SEQUENCE [LARGE SCALE GENOMIC DNA]</scope>
    <source>
        <strain evidence="2 3">NCTC12413</strain>
    </source>
</reference>
<name>A0A380CKP8_9STAP</name>